<evidence type="ECO:0000313" key="3">
    <source>
        <dbReference type="Proteomes" id="UP000230407"/>
    </source>
</evidence>
<dbReference type="InterPro" id="IPR016024">
    <property type="entry name" value="ARM-type_fold"/>
</dbReference>
<feature type="region of interest" description="Disordered" evidence="1">
    <location>
        <begin position="1"/>
        <end position="24"/>
    </location>
</feature>
<dbReference type="Gene3D" id="1.25.10.10">
    <property type="entry name" value="Leucine-rich Repeat Variant"/>
    <property type="match status" value="1"/>
</dbReference>
<dbReference type="InterPro" id="IPR011989">
    <property type="entry name" value="ARM-like"/>
</dbReference>
<evidence type="ECO:0000313" key="2">
    <source>
        <dbReference type="EMBL" id="PJE96961.1"/>
    </source>
</evidence>
<comment type="caution">
    <text evidence="2">The sequence shown here is derived from an EMBL/GenBank/DDBJ whole genome shotgun (WGS) entry which is preliminary data.</text>
</comment>
<gene>
    <name evidence="2" type="ORF">CUT44_15545</name>
</gene>
<proteinExistence type="predicted"/>
<evidence type="ECO:0000256" key="1">
    <source>
        <dbReference type="SAM" id="MobiDB-lite"/>
    </source>
</evidence>
<accession>A0A2M8LYD3</accession>
<dbReference type="Proteomes" id="UP000230407">
    <property type="component" value="Unassembled WGS sequence"/>
</dbReference>
<organism evidence="2 3">
    <name type="scientific">Streptomyces carminius</name>
    <dbReference type="NCBI Taxonomy" id="2665496"/>
    <lineage>
        <taxon>Bacteria</taxon>
        <taxon>Bacillati</taxon>
        <taxon>Actinomycetota</taxon>
        <taxon>Actinomycetes</taxon>
        <taxon>Kitasatosporales</taxon>
        <taxon>Streptomycetaceae</taxon>
        <taxon>Streptomyces</taxon>
    </lineage>
</organism>
<dbReference type="RefSeq" id="WP_100202453.1">
    <property type="nucleotide sequence ID" value="NZ_PGGW01000052.1"/>
</dbReference>
<dbReference type="EMBL" id="PGGW01000052">
    <property type="protein sequence ID" value="PJE96961.1"/>
    <property type="molecule type" value="Genomic_DNA"/>
</dbReference>
<reference evidence="2 3" key="1">
    <citation type="submission" date="2017-11" db="EMBL/GenBank/DDBJ databases">
        <title>Streptomyces carmine sp. nov., a novel actinomycete isolated from Sophora alopecuroides in Xinjiang, China.</title>
        <authorList>
            <person name="Wang Y."/>
            <person name="Luo X."/>
            <person name="Wan C."/>
            <person name="Zhang L."/>
        </authorList>
    </citation>
    <scope>NUCLEOTIDE SEQUENCE [LARGE SCALE GENOMIC DNA]</scope>
    <source>
        <strain evidence="2 3">TRM SA0054</strain>
    </source>
</reference>
<keyword evidence="3" id="KW-1185">Reference proteome</keyword>
<protein>
    <submittedName>
        <fullName evidence="2">Uncharacterized protein</fullName>
    </submittedName>
</protein>
<sequence>MSTGDDAPAPAARPAPAGVYEGNQQDVRGVGVTGNVHGSIYYNVLPTADDATAEVLRPRFREGPYPARDVEERLRAFVEPPSFPQCRKILDRRVLLLRGDGGTGTGTAAFALLRERHGADGITGLDTGQDLTRWSPSAARGYLLQWLEPDVAENLSEVALNALDDRLRGIGAHLVVTLRRESPLPHGTESRQVPHVPPSAYDVAQKHLRTMVRTGGLTAEQLSTALSHLNGDEFRDHLGPGSSPAVGAGVAEALRDVASGTRNVPDAVAGLPSSAAETTAKVLNEVRGNADGLALTAAVALLERQDRTVVTRFAARLRPALAARTGQTAPVPGPETDLLGRSLEERLGQVGAHTLPRRIDRVGAYRYWTQPVMFRHRYQADEILRRLWLDHEGMADTLLDVLRQSAYQQGMDLTAGTALGKVLCHATGAGALGQLYGFASSDTRWQRRLVAYALGEVSQHSELSSAVRQQLRQWSRSPNPNLRCTAAETCAGSFGLAHSDQALGLLDTVLGAQPSGTDFEPRLRSAVSFALGVLLSEQANDEKVLDRLVRWLTAPSGTPRHTYAVSVLESLASGAFPERSPQGGRRLSLAGLVCEAPRAVLPLVLASLDDPALYDTVAKGLLDAEAAAEPQRLTRFDSFYAALSETAAKQRGVIRFVLSRVHSRAAAPGEGPEEGAPA</sequence>
<name>A0A2M8LYD3_9ACTN</name>
<feature type="compositionally biased region" description="Low complexity" evidence="1">
    <location>
        <begin position="7"/>
        <end position="17"/>
    </location>
</feature>
<dbReference type="AlphaFoldDB" id="A0A2M8LYD3"/>
<dbReference type="SUPFAM" id="SSF48371">
    <property type="entry name" value="ARM repeat"/>
    <property type="match status" value="1"/>
</dbReference>